<dbReference type="EMBL" id="NCKV01057471">
    <property type="protein sequence ID" value="RWS01512.1"/>
    <property type="molecule type" value="Genomic_DNA"/>
</dbReference>
<keyword evidence="1" id="KW-0103">Bromodomain</keyword>
<dbReference type="AlphaFoldDB" id="A0A443QET2"/>
<evidence type="ECO:0000256" key="1">
    <source>
        <dbReference type="ARBA" id="ARBA00023117"/>
    </source>
</evidence>
<name>A0A443QET2_9ACAR</name>
<dbReference type="SUPFAM" id="SSF47370">
    <property type="entry name" value="Bromodomain"/>
    <property type="match status" value="1"/>
</dbReference>
<keyword evidence="3" id="KW-1185">Reference proteome</keyword>
<proteinExistence type="predicted"/>
<dbReference type="OrthoDB" id="298344at2759"/>
<feature type="non-terminal residue" evidence="2">
    <location>
        <position position="1"/>
    </location>
</feature>
<organism evidence="2 3">
    <name type="scientific">Leptotrombidium deliense</name>
    <dbReference type="NCBI Taxonomy" id="299467"/>
    <lineage>
        <taxon>Eukaryota</taxon>
        <taxon>Metazoa</taxon>
        <taxon>Ecdysozoa</taxon>
        <taxon>Arthropoda</taxon>
        <taxon>Chelicerata</taxon>
        <taxon>Arachnida</taxon>
        <taxon>Acari</taxon>
        <taxon>Acariformes</taxon>
        <taxon>Trombidiformes</taxon>
        <taxon>Prostigmata</taxon>
        <taxon>Anystina</taxon>
        <taxon>Parasitengona</taxon>
        <taxon>Trombiculoidea</taxon>
        <taxon>Trombiculidae</taxon>
        <taxon>Leptotrombidium</taxon>
    </lineage>
</organism>
<accession>A0A443QET2</accession>
<dbReference type="Gene3D" id="1.20.920.10">
    <property type="entry name" value="Bromodomain-like"/>
    <property type="match status" value="1"/>
</dbReference>
<dbReference type="VEuPathDB" id="VectorBase:LDEU014391"/>
<dbReference type="InterPro" id="IPR036427">
    <property type="entry name" value="Bromodomain-like_sf"/>
</dbReference>
<evidence type="ECO:0000313" key="3">
    <source>
        <dbReference type="Proteomes" id="UP000288716"/>
    </source>
</evidence>
<protein>
    <submittedName>
        <fullName evidence="2">Zinc finger MYND domain-containing protein 11-like protein</fullName>
    </submittedName>
</protein>
<comment type="caution">
    <text evidence="2">The sequence shown here is derived from an EMBL/GenBank/DDBJ whole genome shotgun (WGS) entry which is preliminary data.</text>
</comment>
<dbReference type="Proteomes" id="UP000288716">
    <property type="component" value="Unassembled WGS sequence"/>
</dbReference>
<gene>
    <name evidence="2" type="ORF">B4U80_14785</name>
</gene>
<reference evidence="2 3" key="1">
    <citation type="journal article" date="2018" name="Gigascience">
        <title>Genomes of trombidid mites reveal novel predicted allergens and laterally-transferred genes associated with secondary metabolism.</title>
        <authorList>
            <person name="Dong X."/>
            <person name="Chaisiri K."/>
            <person name="Xia D."/>
            <person name="Armstrong S.D."/>
            <person name="Fang Y."/>
            <person name="Donnelly M.J."/>
            <person name="Kadowaki T."/>
            <person name="McGarry J.W."/>
            <person name="Darby A.C."/>
            <person name="Makepeace B.L."/>
        </authorList>
    </citation>
    <scope>NUCLEOTIDE SEQUENCE [LARGE SCALE GENOMIC DNA]</scope>
    <source>
        <strain evidence="2">UoL-UT</strain>
    </source>
</reference>
<evidence type="ECO:0000313" key="2">
    <source>
        <dbReference type="EMBL" id="RWS01512.1"/>
    </source>
</evidence>
<sequence>IASMKVFIESNAYTSLQEFVFDCERFVYKLRLLNEEKSKVILRANEMIKFVKNEVDSIKDCFDCYVSHFRRNWKDANGKSDEKLWFLIPCEPPHELQRSFKVV</sequence>